<sequence length="81" mass="8970">MSSEEYWENEDRQRTERELRDAEAGLERSHAPSCSETLACTGCLAVLLLLSFLGAMAYDIVVQIWESLTSGGFSITLGPQE</sequence>
<proteinExistence type="predicted"/>
<gene>
    <name evidence="3" type="ORF">NI17_011370</name>
</gene>
<keyword evidence="2" id="KW-0472">Membrane</keyword>
<feature type="transmembrane region" description="Helical" evidence="2">
    <location>
        <begin position="38"/>
        <end position="58"/>
    </location>
</feature>
<evidence type="ECO:0000313" key="3">
    <source>
        <dbReference type="EMBL" id="UOE21639.1"/>
    </source>
</evidence>
<keyword evidence="2" id="KW-0812">Transmembrane</keyword>
<protein>
    <submittedName>
        <fullName evidence="3">Uncharacterized protein</fullName>
    </submittedName>
</protein>
<evidence type="ECO:0000256" key="2">
    <source>
        <dbReference type="SAM" id="Phobius"/>
    </source>
</evidence>
<dbReference type="EMBL" id="CP063196">
    <property type="protein sequence ID" value="UOE21639.1"/>
    <property type="molecule type" value="Genomic_DNA"/>
</dbReference>
<reference evidence="3" key="1">
    <citation type="submission" date="2020-10" db="EMBL/GenBank/DDBJ databases">
        <title>De novo genome project of the cellulose decomposer Thermobifida halotolerans type strain.</title>
        <authorList>
            <person name="Nagy I."/>
            <person name="Horvath B."/>
            <person name="Kukolya J."/>
            <person name="Nagy I."/>
            <person name="Orsini M."/>
        </authorList>
    </citation>
    <scope>NUCLEOTIDE SEQUENCE</scope>
    <source>
        <strain evidence="3">DSM 44931</strain>
    </source>
</reference>
<dbReference type="Proteomes" id="UP000265719">
    <property type="component" value="Chromosome"/>
</dbReference>
<dbReference type="AlphaFoldDB" id="A0A399G976"/>
<feature type="region of interest" description="Disordered" evidence="1">
    <location>
        <begin position="1"/>
        <end position="30"/>
    </location>
</feature>
<keyword evidence="4" id="KW-1185">Reference proteome</keyword>
<dbReference type="KEGG" id="thao:NI17_011370"/>
<name>A0A399G976_9ACTN</name>
<evidence type="ECO:0000313" key="4">
    <source>
        <dbReference type="Proteomes" id="UP000265719"/>
    </source>
</evidence>
<evidence type="ECO:0000256" key="1">
    <source>
        <dbReference type="SAM" id="MobiDB-lite"/>
    </source>
</evidence>
<accession>A0A399G976</accession>
<organism evidence="3 4">
    <name type="scientific">Thermobifida halotolerans</name>
    <dbReference type="NCBI Taxonomy" id="483545"/>
    <lineage>
        <taxon>Bacteria</taxon>
        <taxon>Bacillati</taxon>
        <taxon>Actinomycetota</taxon>
        <taxon>Actinomycetes</taxon>
        <taxon>Streptosporangiales</taxon>
        <taxon>Nocardiopsidaceae</taxon>
        <taxon>Thermobifida</taxon>
    </lineage>
</organism>
<feature type="compositionally biased region" description="Basic and acidic residues" evidence="1">
    <location>
        <begin position="9"/>
        <end position="30"/>
    </location>
</feature>
<dbReference type="RefSeq" id="WP_068690742.1">
    <property type="nucleotide sequence ID" value="NZ_CP063196.1"/>
</dbReference>
<keyword evidence="2" id="KW-1133">Transmembrane helix</keyword>